<keyword evidence="3" id="KW-1185">Reference proteome</keyword>
<dbReference type="AlphaFoldDB" id="A0A5B6WIH5"/>
<dbReference type="CDD" id="cd01650">
    <property type="entry name" value="RT_nLTR_like"/>
    <property type="match status" value="1"/>
</dbReference>
<name>A0A5B6WIH5_9ROSI</name>
<evidence type="ECO:0000313" key="3">
    <source>
        <dbReference type="Proteomes" id="UP000325315"/>
    </source>
</evidence>
<keyword evidence="2" id="KW-0548">Nucleotidyltransferase</keyword>
<dbReference type="InterPro" id="IPR000477">
    <property type="entry name" value="RT_dom"/>
</dbReference>
<dbReference type="OrthoDB" id="1936608at2759"/>
<dbReference type="Proteomes" id="UP000325315">
    <property type="component" value="Unassembled WGS sequence"/>
</dbReference>
<sequence>MVVKLDMSKAYDRCITRVSYAVIINGNRGSSFQPSRGLRQGDPLSPFLFLICSEGLSALMRMAKQNGLVKGTRASRSGPAISHLLFADDCILFGEAPERGARVLKGILQEYAYCSGQCVNFDKSTVFFSANMAEESKVAVSSFLGVQSSESSERYLGLPNMVSRRKKEAFQNLVDRIAVRIEAWSSRLLSQGGKEIFIKSVLQAIPTYAMSCFLFPKALCEMIESRIAHFWWQKGAGKRAIHWCQ</sequence>
<dbReference type="InterPro" id="IPR043502">
    <property type="entry name" value="DNA/RNA_pol_sf"/>
</dbReference>
<evidence type="ECO:0000259" key="1">
    <source>
        <dbReference type="PROSITE" id="PS50878"/>
    </source>
</evidence>
<proteinExistence type="predicted"/>
<gene>
    <name evidence="2" type="ORF">EPI10_021946</name>
</gene>
<protein>
    <submittedName>
        <fullName evidence="2">Reverse transcriptase</fullName>
    </submittedName>
</protein>
<organism evidence="2 3">
    <name type="scientific">Gossypium australe</name>
    <dbReference type="NCBI Taxonomy" id="47621"/>
    <lineage>
        <taxon>Eukaryota</taxon>
        <taxon>Viridiplantae</taxon>
        <taxon>Streptophyta</taxon>
        <taxon>Embryophyta</taxon>
        <taxon>Tracheophyta</taxon>
        <taxon>Spermatophyta</taxon>
        <taxon>Magnoliopsida</taxon>
        <taxon>eudicotyledons</taxon>
        <taxon>Gunneridae</taxon>
        <taxon>Pentapetalae</taxon>
        <taxon>rosids</taxon>
        <taxon>malvids</taxon>
        <taxon>Malvales</taxon>
        <taxon>Malvaceae</taxon>
        <taxon>Malvoideae</taxon>
        <taxon>Gossypium</taxon>
    </lineage>
</organism>
<reference evidence="3" key="1">
    <citation type="journal article" date="2019" name="Plant Biotechnol. J.">
        <title>Genome sequencing of the Australian wild diploid species Gossypium australe highlights disease resistance and delayed gland morphogenesis.</title>
        <authorList>
            <person name="Cai Y."/>
            <person name="Cai X."/>
            <person name="Wang Q."/>
            <person name="Wang P."/>
            <person name="Zhang Y."/>
            <person name="Cai C."/>
            <person name="Xu Y."/>
            <person name="Wang K."/>
            <person name="Zhou Z."/>
            <person name="Wang C."/>
            <person name="Geng S."/>
            <person name="Li B."/>
            <person name="Dong Q."/>
            <person name="Hou Y."/>
            <person name="Wang H."/>
            <person name="Ai P."/>
            <person name="Liu Z."/>
            <person name="Yi F."/>
            <person name="Sun M."/>
            <person name="An G."/>
            <person name="Cheng J."/>
            <person name="Zhang Y."/>
            <person name="Shi Q."/>
            <person name="Xie Y."/>
            <person name="Shi X."/>
            <person name="Chang Y."/>
            <person name="Huang F."/>
            <person name="Chen Y."/>
            <person name="Hong S."/>
            <person name="Mi L."/>
            <person name="Sun Q."/>
            <person name="Zhang L."/>
            <person name="Zhou B."/>
            <person name="Peng R."/>
            <person name="Zhang X."/>
            <person name="Liu F."/>
        </authorList>
    </citation>
    <scope>NUCLEOTIDE SEQUENCE [LARGE SCALE GENOMIC DNA]</scope>
    <source>
        <strain evidence="3">cv. PA1801</strain>
    </source>
</reference>
<dbReference type="Pfam" id="PF00078">
    <property type="entry name" value="RVT_1"/>
    <property type="match status" value="1"/>
</dbReference>
<dbReference type="PROSITE" id="PS50878">
    <property type="entry name" value="RT_POL"/>
    <property type="match status" value="1"/>
</dbReference>
<dbReference type="SUPFAM" id="SSF56672">
    <property type="entry name" value="DNA/RNA polymerases"/>
    <property type="match status" value="1"/>
</dbReference>
<dbReference type="PANTHER" id="PTHR33116">
    <property type="entry name" value="REVERSE TRANSCRIPTASE ZINC-BINDING DOMAIN-CONTAINING PROTEIN-RELATED-RELATED"/>
    <property type="match status" value="1"/>
</dbReference>
<keyword evidence="2" id="KW-0808">Transferase</keyword>
<keyword evidence="2" id="KW-0695">RNA-directed DNA polymerase</keyword>
<feature type="domain" description="Reverse transcriptase" evidence="1">
    <location>
        <begin position="1"/>
        <end position="160"/>
    </location>
</feature>
<comment type="caution">
    <text evidence="2">The sequence shown here is derived from an EMBL/GenBank/DDBJ whole genome shotgun (WGS) entry which is preliminary data.</text>
</comment>
<dbReference type="GO" id="GO:0003964">
    <property type="term" value="F:RNA-directed DNA polymerase activity"/>
    <property type="evidence" value="ECO:0007669"/>
    <property type="project" value="UniProtKB-KW"/>
</dbReference>
<dbReference type="EMBL" id="SMMG02000003">
    <property type="protein sequence ID" value="KAA3481589.1"/>
    <property type="molecule type" value="Genomic_DNA"/>
</dbReference>
<dbReference type="PANTHER" id="PTHR33116:SF86">
    <property type="entry name" value="REVERSE TRANSCRIPTASE DOMAIN-CONTAINING PROTEIN"/>
    <property type="match status" value="1"/>
</dbReference>
<evidence type="ECO:0000313" key="2">
    <source>
        <dbReference type="EMBL" id="KAA3481589.1"/>
    </source>
</evidence>
<accession>A0A5B6WIH5</accession>